<comment type="function">
    <text evidence="7">Binds to actin and affects the structure of the cytoskeleton. At high concentrations, profilin prevents the polymerization of actin, whereas it enhances it at low concentrations. By binding to PIP2, it inhibits the formation of IP3 and DG.</text>
</comment>
<comment type="subcellular location">
    <subcellularLocation>
        <location evidence="1">Cytoplasm</location>
        <location evidence="1">Cytoskeleton</location>
    </subcellularLocation>
</comment>
<comment type="caution">
    <text evidence="9">The sequence shown here is derived from an EMBL/GenBank/DDBJ whole genome shotgun (WGS) entry which is preliminary data.</text>
</comment>
<evidence type="ECO:0000256" key="5">
    <source>
        <dbReference type="ARBA" id="ARBA00023203"/>
    </source>
</evidence>
<feature type="region of interest" description="Disordered" evidence="8">
    <location>
        <begin position="148"/>
        <end position="168"/>
    </location>
</feature>
<dbReference type="InterPro" id="IPR036140">
    <property type="entry name" value="PFN_sf"/>
</dbReference>
<dbReference type="Gene3D" id="3.30.450.30">
    <property type="entry name" value="Dynein light chain 2a, cytoplasmic"/>
    <property type="match status" value="1"/>
</dbReference>
<proteinExistence type="inferred from homology"/>
<dbReference type="PRINTS" id="PR01640">
    <property type="entry name" value="PROFILINPLNT"/>
</dbReference>
<comment type="subunit">
    <text evidence="3">Occurs in many kinds of cells as a complex with monomeric actin in a 1:1 ratio.</text>
</comment>
<dbReference type="PANTHER" id="PTHR11604">
    <property type="entry name" value="PROFILIN"/>
    <property type="match status" value="1"/>
</dbReference>
<organism evidence="9 10">
    <name type="scientific">Arachis hypogaea</name>
    <name type="common">Peanut</name>
    <dbReference type="NCBI Taxonomy" id="3818"/>
    <lineage>
        <taxon>Eukaryota</taxon>
        <taxon>Viridiplantae</taxon>
        <taxon>Streptophyta</taxon>
        <taxon>Embryophyta</taxon>
        <taxon>Tracheophyta</taxon>
        <taxon>Spermatophyta</taxon>
        <taxon>Magnoliopsida</taxon>
        <taxon>eudicotyledons</taxon>
        <taxon>Gunneridae</taxon>
        <taxon>Pentapetalae</taxon>
        <taxon>rosids</taxon>
        <taxon>fabids</taxon>
        <taxon>Fabales</taxon>
        <taxon>Fabaceae</taxon>
        <taxon>Papilionoideae</taxon>
        <taxon>50 kb inversion clade</taxon>
        <taxon>dalbergioids sensu lato</taxon>
        <taxon>Dalbergieae</taxon>
        <taxon>Pterocarpus clade</taxon>
        <taxon>Arachis</taxon>
    </lineage>
</organism>
<gene>
    <name evidence="9" type="ORF">Ahy_B05g075184</name>
</gene>
<sequence>MNVIFTLTLEAVKPPLVLPQSSLVLSLQSLAPPHRSHSSRIETTIACSHSHSSSRCLTSGSSSRTVVLPLVHPLASLSSRLHRRLLADSIVCSSHGLVSSSSLVHQRQNLGGGGGAPQYIQSNVNANNQNLIAEEEETVQEFMVKEISKTQESNSSRSTMELGTSSNQNVPRDVAQPIIGHPSNHCSAAQLKGTEDVFISDKGDISFDELNEALMLEAALFGETPNHSSERFKPEEITAIMNDFVELGSLAPTALYLGGTKYMVIQGEPRAVIREKKSTKEIQEVTISISSKLERCCSSLVLLLLALTARYPSLVIVNSGKYL</sequence>
<evidence type="ECO:0000313" key="10">
    <source>
        <dbReference type="Proteomes" id="UP000289738"/>
    </source>
</evidence>
<evidence type="ECO:0000256" key="4">
    <source>
        <dbReference type="ARBA" id="ARBA00022490"/>
    </source>
</evidence>
<dbReference type="EMBL" id="SDMP01000015">
    <property type="protein sequence ID" value="RYR07756.1"/>
    <property type="molecule type" value="Genomic_DNA"/>
</dbReference>
<evidence type="ECO:0000256" key="8">
    <source>
        <dbReference type="SAM" id="MobiDB-lite"/>
    </source>
</evidence>
<keyword evidence="4" id="KW-0963">Cytoplasm</keyword>
<evidence type="ECO:0000256" key="1">
    <source>
        <dbReference type="ARBA" id="ARBA00004245"/>
    </source>
</evidence>
<dbReference type="SUPFAM" id="SSF55770">
    <property type="entry name" value="Profilin (actin-binding protein)"/>
    <property type="match status" value="1"/>
</dbReference>
<protein>
    <recommendedName>
        <fullName evidence="11">Profilin</fullName>
    </recommendedName>
</protein>
<evidence type="ECO:0008006" key="11">
    <source>
        <dbReference type="Google" id="ProtNLM"/>
    </source>
</evidence>
<comment type="similarity">
    <text evidence="2">Belongs to the profilin family.</text>
</comment>
<keyword evidence="10" id="KW-1185">Reference proteome</keyword>
<dbReference type="STRING" id="3818.A0A444Z0R3"/>
<evidence type="ECO:0000256" key="3">
    <source>
        <dbReference type="ARBA" id="ARBA00011583"/>
    </source>
</evidence>
<dbReference type="Proteomes" id="UP000289738">
    <property type="component" value="Chromosome B05"/>
</dbReference>
<dbReference type="PANTHER" id="PTHR11604:SF35">
    <property type="entry name" value="PROFILIN-3"/>
    <property type="match status" value="1"/>
</dbReference>
<dbReference type="GO" id="GO:0005856">
    <property type="term" value="C:cytoskeleton"/>
    <property type="evidence" value="ECO:0007669"/>
    <property type="project" value="UniProtKB-SubCell"/>
</dbReference>
<evidence type="ECO:0000256" key="7">
    <source>
        <dbReference type="ARBA" id="ARBA00025549"/>
    </source>
</evidence>
<dbReference type="Pfam" id="PF00235">
    <property type="entry name" value="Profilin"/>
    <property type="match status" value="1"/>
</dbReference>
<keyword evidence="6" id="KW-0206">Cytoskeleton</keyword>
<dbReference type="InterPro" id="IPR005455">
    <property type="entry name" value="PFN_euk"/>
</dbReference>
<dbReference type="GO" id="GO:0005938">
    <property type="term" value="C:cell cortex"/>
    <property type="evidence" value="ECO:0007669"/>
    <property type="project" value="TreeGrafter"/>
</dbReference>
<name>A0A444Z0R3_ARAHY</name>
<evidence type="ECO:0000256" key="2">
    <source>
        <dbReference type="ARBA" id="ARBA00010058"/>
    </source>
</evidence>
<feature type="compositionally biased region" description="Polar residues" evidence="8">
    <location>
        <begin position="150"/>
        <end position="168"/>
    </location>
</feature>
<accession>A0A444Z0R3</accession>
<reference evidence="9 10" key="1">
    <citation type="submission" date="2019-01" db="EMBL/GenBank/DDBJ databases">
        <title>Sequencing of cultivated peanut Arachis hypogaea provides insights into genome evolution and oil improvement.</title>
        <authorList>
            <person name="Chen X."/>
        </authorList>
    </citation>
    <scope>NUCLEOTIDE SEQUENCE [LARGE SCALE GENOMIC DNA]</scope>
    <source>
        <strain evidence="10">cv. Fuhuasheng</strain>
        <tissue evidence="9">Leaves</tissue>
    </source>
</reference>
<dbReference type="GO" id="GO:0003785">
    <property type="term" value="F:actin monomer binding"/>
    <property type="evidence" value="ECO:0007669"/>
    <property type="project" value="TreeGrafter"/>
</dbReference>
<dbReference type="InterPro" id="IPR048278">
    <property type="entry name" value="PFN"/>
</dbReference>
<evidence type="ECO:0000313" key="9">
    <source>
        <dbReference type="EMBL" id="RYR07756.1"/>
    </source>
</evidence>
<keyword evidence="5" id="KW-0009">Actin-binding</keyword>
<evidence type="ECO:0000256" key="6">
    <source>
        <dbReference type="ARBA" id="ARBA00023212"/>
    </source>
</evidence>
<dbReference type="AlphaFoldDB" id="A0A444Z0R3"/>